<dbReference type="Proteomes" id="UP001055172">
    <property type="component" value="Unassembled WGS sequence"/>
</dbReference>
<gene>
    <name evidence="1" type="ORF">ColLi_13759</name>
</gene>
<reference evidence="1 2" key="1">
    <citation type="submission" date="2021-07" db="EMBL/GenBank/DDBJ databases">
        <title>Genome data of Colletotrichum spaethianum.</title>
        <authorList>
            <person name="Utami Y.D."/>
            <person name="Hiruma K."/>
        </authorList>
    </citation>
    <scope>NUCLEOTIDE SEQUENCE [LARGE SCALE GENOMIC DNA]</scope>
    <source>
        <strain evidence="1 2">MAFF 242679</strain>
    </source>
</reference>
<evidence type="ECO:0000313" key="1">
    <source>
        <dbReference type="EMBL" id="GJC90921.1"/>
    </source>
</evidence>
<name>A0AA37H2W4_9PEZI</name>
<evidence type="ECO:0000313" key="2">
    <source>
        <dbReference type="Proteomes" id="UP001055172"/>
    </source>
</evidence>
<protein>
    <submittedName>
        <fullName evidence="1">Uncharacterized protein</fullName>
    </submittedName>
</protein>
<keyword evidence="2" id="KW-1185">Reference proteome</keyword>
<proteinExistence type="predicted"/>
<dbReference type="AlphaFoldDB" id="A0AA37H2W4"/>
<comment type="caution">
    <text evidence="1">The sequence shown here is derived from an EMBL/GenBank/DDBJ whole genome shotgun (WGS) entry which is preliminary data.</text>
</comment>
<dbReference type="EMBL" id="BPPX01000062">
    <property type="protein sequence ID" value="GJC90921.1"/>
    <property type="molecule type" value="Genomic_DNA"/>
</dbReference>
<organism evidence="1 2">
    <name type="scientific">Colletotrichum liriopes</name>
    <dbReference type="NCBI Taxonomy" id="708192"/>
    <lineage>
        <taxon>Eukaryota</taxon>
        <taxon>Fungi</taxon>
        <taxon>Dikarya</taxon>
        <taxon>Ascomycota</taxon>
        <taxon>Pezizomycotina</taxon>
        <taxon>Sordariomycetes</taxon>
        <taxon>Hypocreomycetidae</taxon>
        <taxon>Glomerellales</taxon>
        <taxon>Glomerellaceae</taxon>
        <taxon>Colletotrichum</taxon>
        <taxon>Colletotrichum spaethianum species complex</taxon>
    </lineage>
</organism>
<accession>A0AA37H2W4</accession>
<sequence>MWLVSLEETLDLGQGCDGDLFELETSFGKDRAKGTISLQNYPGIWVQRTQRSKIGFWEDHRGRAVVLED</sequence>